<dbReference type="InterPro" id="IPR043519">
    <property type="entry name" value="NT_sf"/>
</dbReference>
<dbReference type="FunFam" id="1.20.120.330:FF:000005">
    <property type="entry name" value="Bifunctional glutamine synthetase adenylyltransferase/adenylyl-removing enzyme"/>
    <property type="match status" value="1"/>
</dbReference>
<feature type="domain" description="Glutamate-ammonia ligase adenylyltransferase repeated" evidence="8">
    <location>
        <begin position="42"/>
        <end position="280"/>
    </location>
</feature>
<reference evidence="10 11" key="1">
    <citation type="submission" date="2019-04" db="EMBL/GenBank/DDBJ databases">
        <title>Thalassotalea guangxiensis sp. nov., isolated from sediment of the coastal wetland.</title>
        <authorList>
            <person name="Zheng S."/>
            <person name="Zhang D."/>
        </authorList>
    </citation>
    <scope>NUCLEOTIDE SEQUENCE [LARGE SCALE GENOMIC DNA]</scope>
    <source>
        <strain evidence="10 11">ZS-4</strain>
    </source>
</reference>
<dbReference type="EC" id="2.7.7.42" evidence="7"/>
<dbReference type="FunFam" id="3.30.460.10:FF:000009">
    <property type="entry name" value="Bifunctional glutamine synthetase adenylyltransferase/adenylyl-removing enzyme"/>
    <property type="match status" value="1"/>
</dbReference>
<dbReference type="GO" id="GO:0008882">
    <property type="term" value="F:[glutamate-ammonia-ligase] adenylyltransferase activity"/>
    <property type="evidence" value="ECO:0007669"/>
    <property type="project" value="UniProtKB-UniRule"/>
</dbReference>
<evidence type="ECO:0000256" key="4">
    <source>
        <dbReference type="ARBA" id="ARBA00022840"/>
    </source>
</evidence>
<dbReference type="GO" id="GO:0047388">
    <property type="term" value="F:[glutamine synthetase]-adenylyl-L-tyrosine phosphorylase activity"/>
    <property type="evidence" value="ECO:0007669"/>
    <property type="project" value="UniProtKB-EC"/>
</dbReference>
<dbReference type="CDD" id="cd05401">
    <property type="entry name" value="NT_GlnE_GlnD_like"/>
    <property type="match status" value="2"/>
</dbReference>
<keyword evidence="5 7" id="KW-0460">Magnesium</keyword>
<keyword evidence="1 7" id="KW-0808">Transferase</keyword>
<dbReference type="Gene3D" id="1.20.120.330">
    <property type="entry name" value="Nucleotidyltransferases domain 2"/>
    <property type="match status" value="2"/>
</dbReference>
<dbReference type="GO" id="GO:0000287">
    <property type="term" value="F:magnesium ion binding"/>
    <property type="evidence" value="ECO:0007669"/>
    <property type="project" value="UniProtKB-UniRule"/>
</dbReference>
<evidence type="ECO:0000259" key="8">
    <source>
        <dbReference type="Pfam" id="PF03710"/>
    </source>
</evidence>
<dbReference type="GO" id="GO:0000820">
    <property type="term" value="P:regulation of glutamine family amino acid metabolic process"/>
    <property type="evidence" value="ECO:0007669"/>
    <property type="project" value="UniProtKB-UniRule"/>
</dbReference>
<comment type="caution">
    <text evidence="10">The sequence shown here is derived from an EMBL/GenBank/DDBJ whole genome shotgun (WGS) entry which is preliminary data.</text>
</comment>
<proteinExistence type="inferred from homology"/>
<comment type="cofactor">
    <cofactor evidence="7">
        <name>Mg(2+)</name>
        <dbReference type="ChEBI" id="CHEBI:18420"/>
    </cofactor>
</comment>
<keyword evidence="2 7" id="KW-0548">Nucleotidyltransferase</keyword>
<comment type="function">
    <text evidence="7">Involved in the regulation of glutamine synthetase GlnA, a key enzyme in the process to assimilate ammonia. When cellular nitrogen levels are high, the C-terminal adenylyl transferase (AT) inactivates GlnA by covalent transfer of an adenylyl group from ATP to specific tyrosine residue of GlnA, thus reducing its activity. Conversely, when nitrogen levels are low, the N-terminal adenylyl removase (AR) activates GlnA by removing the adenylyl group by phosphorolysis, increasing its activity. The regulatory region of GlnE binds the signal transduction protein PII (GlnB) which indicates the nitrogen status of the cell.</text>
</comment>
<dbReference type="AlphaFoldDB" id="A0A4U1B9E3"/>
<keyword evidence="3 7" id="KW-0547">Nucleotide-binding</keyword>
<dbReference type="Gene3D" id="1.20.120.1510">
    <property type="match status" value="1"/>
</dbReference>
<feature type="domain" description="Glutamate-ammonia ligase adenylyltransferase repeated" evidence="8">
    <location>
        <begin position="559"/>
        <end position="812"/>
    </location>
</feature>
<feature type="region of interest" description="Adenylyl removase" evidence="7">
    <location>
        <begin position="1"/>
        <end position="449"/>
    </location>
</feature>
<dbReference type="PANTHER" id="PTHR30621">
    <property type="entry name" value="GLUTAMINE SYNTHETASE ADENYLYLTRANSFERASE"/>
    <property type="match status" value="1"/>
</dbReference>
<dbReference type="Pfam" id="PF08335">
    <property type="entry name" value="GlnD_UR_UTase"/>
    <property type="match status" value="2"/>
</dbReference>
<evidence type="ECO:0000256" key="7">
    <source>
        <dbReference type="HAMAP-Rule" id="MF_00802"/>
    </source>
</evidence>
<dbReference type="GO" id="GO:0016874">
    <property type="term" value="F:ligase activity"/>
    <property type="evidence" value="ECO:0007669"/>
    <property type="project" value="UniProtKB-KW"/>
</dbReference>
<feature type="domain" description="PII-uridylyltransferase/Glutamine-synthetase adenylyltransferase" evidence="9">
    <location>
        <begin position="834"/>
        <end position="924"/>
    </location>
</feature>
<evidence type="ECO:0000259" key="9">
    <source>
        <dbReference type="Pfam" id="PF08335"/>
    </source>
</evidence>
<dbReference type="Gene3D" id="1.10.4050.10">
    <property type="entry name" value="Glutamine synthase adenylyltransferase GlnE"/>
    <property type="match status" value="1"/>
</dbReference>
<comment type="catalytic activity">
    <reaction evidence="7">
        <text>[glutamine synthetase]-O(4)-(5'-adenylyl)-L-tyrosine + phosphate = [glutamine synthetase]-L-tyrosine + ADP</text>
        <dbReference type="Rhea" id="RHEA:43716"/>
        <dbReference type="Rhea" id="RHEA-COMP:10660"/>
        <dbReference type="Rhea" id="RHEA-COMP:10661"/>
        <dbReference type="ChEBI" id="CHEBI:43474"/>
        <dbReference type="ChEBI" id="CHEBI:46858"/>
        <dbReference type="ChEBI" id="CHEBI:83624"/>
        <dbReference type="ChEBI" id="CHEBI:456216"/>
        <dbReference type="EC" id="2.7.7.89"/>
    </reaction>
</comment>
<keyword evidence="11" id="KW-1185">Reference proteome</keyword>
<dbReference type="HAMAP" id="MF_00802">
    <property type="entry name" value="GlnE"/>
    <property type="match status" value="1"/>
</dbReference>
<dbReference type="EMBL" id="SWDB01000004">
    <property type="protein sequence ID" value="TKB47195.1"/>
    <property type="molecule type" value="Genomic_DNA"/>
</dbReference>
<dbReference type="GO" id="GO:0005829">
    <property type="term" value="C:cytosol"/>
    <property type="evidence" value="ECO:0007669"/>
    <property type="project" value="TreeGrafter"/>
</dbReference>
<dbReference type="EC" id="2.7.7.89" evidence="7"/>
<evidence type="ECO:0000313" key="11">
    <source>
        <dbReference type="Proteomes" id="UP000307999"/>
    </source>
</evidence>
<keyword evidence="10" id="KW-0436">Ligase</keyword>
<keyword evidence="6 7" id="KW-0511">Multifunctional enzyme</keyword>
<dbReference type="InterPro" id="IPR005190">
    <property type="entry name" value="GlnE_rpt_dom"/>
</dbReference>
<evidence type="ECO:0000256" key="2">
    <source>
        <dbReference type="ARBA" id="ARBA00022695"/>
    </source>
</evidence>
<dbReference type="RefSeq" id="WP_136734545.1">
    <property type="nucleotide sequence ID" value="NZ_SWDB01000004.1"/>
</dbReference>
<keyword evidence="4 7" id="KW-0067">ATP-binding</keyword>
<evidence type="ECO:0000313" key="10">
    <source>
        <dbReference type="EMBL" id="TKB47195.1"/>
    </source>
</evidence>
<dbReference type="NCBIfam" id="NF008292">
    <property type="entry name" value="PRK11072.1"/>
    <property type="match status" value="1"/>
</dbReference>
<gene>
    <name evidence="7 10" type="primary">glnE</name>
    <name evidence="10" type="ORF">E8M12_02745</name>
</gene>
<dbReference type="SUPFAM" id="SSF81301">
    <property type="entry name" value="Nucleotidyltransferase"/>
    <property type="match status" value="2"/>
</dbReference>
<accession>A0A4U1B9E3</accession>
<dbReference type="InterPro" id="IPR013546">
    <property type="entry name" value="PII_UdlTrfase/GS_AdlTrfase"/>
</dbReference>
<organism evidence="10 11">
    <name type="scientific">Thalassotalea mangrovi</name>
    <dbReference type="NCBI Taxonomy" id="2572245"/>
    <lineage>
        <taxon>Bacteria</taxon>
        <taxon>Pseudomonadati</taxon>
        <taxon>Pseudomonadota</taxon>
        <taxon>Gammaproteobacteria</taxon>
        <taxon>Alteromonadales</taxon>
        <taxon>Colwelliaceae</taxon>
        <taxon>Thalassotalea</taxon>
    </lineage>
</organism>
<name>A0A4U1B9E3_9GAMM</name>
<protein>
    <recommendedName>
        <fullName evidence="7">Bifunctional glutamine synthetase adenylyltransferase/adenylyl-removing enzyme</fullName>
    </recommendedName>
    <alternativeName>
        <fullName evidence="7">ATP:glutamine synthetase adenylyltransferase</fullName>
    </alternativeName>
    <alternativeName>
        <fullName evidence="7">ATase</fullName>
    </alternativeName>
    <domain>
        <recommendedName>
            <fullName evidence="7">Glutamine synthetase adenylyl-L-tyrosine phosphorylase</fullName>
            <ecNumber evidence="7">2.7.7.89</ecNumber>
        </recommendedName>
        <alternativeName>
            <fullName evidence="7">Adenylyl removase</fullName>
            <shortName evidence="7">AR</shortName>
            <shortName evidence="7">AT-N</shortName>
        </alternativeName>
    </domain>
    <domain>
        <recommendedName>
            <fullName evidence="7">Glutamine synthetase adenylyl transferase</fullName>
            <ecNumber evidence="7">2.7.7.42</ecNumber>
        </recommendedName>
        <alternativeName>
            <fullName evidence="7">Adenylyl transferase</fullName>
            <shortName evidence="7">AT</shortName>
            <shortName evidence="7">AT-C</shortName>
        </alternativeName>
    </domain>
</protein>
<dbReference type="Proteomes" id="UP000307999">
    <property type="component" value="Unassembled WGS sequence"/>
</dbReference>
<dbReference type="FunFam" id="3.30.460.10:FF:000014">
    <property type="entry name" value="Bifunctional glutamine synthetase adenylyltransferase/adenylyl-removing enzyme"/>
    <property type="match status" value="1"/>
</dbReference>
<dbReference type="Gene3D" id="3.30.460.10">
    <property type="entry name" value="Beta Polymerase, domain 2"/>
    <property type="match status" value="2"/>
</dbReference>
<feature type="region of interest" description="Adenylyl transferase" evidence="7">
    <location>
        <begin position="455"/>
        <end position="955"/>
    </location>
</feature>
<dbReference type="PANTHER" id="PTHR30621:SF0">
    <property type="entry name" value="BIFUNCTIONAL GLUTAMINE SYNTHETASE ADENYLYLTRANSFERASE_ADENYLYL-REMOVING ENZYME"/>
    <property type="match status" value="1"/>
</dbReference>
<evidence type="ECO:0000256" key="5">
    <source>
        <dbReference type="ARBA" id="ARBA00022842"/>
    </source>
</evidence>
<sequence>MLQIKPFANSYLQQQSESYWRHCQASLAPQLQDLDEQQRLALKRTLALSDFAREYLLTNPGVIPSLFTEPLDHHFSLPDLTLELHKLVALCQQEDELHRVLRQFRNRYLIRFAVNDFCSSLPLKSSLRHLTDLAEALISVALDWLTDFCQQRWGEPTDADGQLQPLLVYAMGKLGGGELNFSSDIDLIFAYPHAGETRGARKSIDNQQFFTRLGQKLIAALNQVTVDGFVYRVDMRLRPFGDSGPLVLSFAALENYYQDQGRDWERYAMLKARLVGNSEYHNRLSSMLRPFVYRRYIDFSVIESFRKMKLMIAQEARRKSVKDNIKLGPGGIREIEFIVQVFQLIRGGRNPQLQERNIYRAMALLTELGSISADTHATLLHAYDFLRRSENAIQAFSDKQTQLLPADELNQARLADVMGYPEWDQYYQQCRQHMAAVHREFNLLIGEDNPNELPLSDRWVTYWLANWEPEESLVWLQELRPQWPHQDIHRELSNFKEDIHKRPIGRRGQIILDKLIPLLLSSIGEQMPKLTLTRCLHVLLRIVSRTAYLELLYENQGALQQLIRLCRDSEWISETLARFPILLDELIDPKLLMALPEPSGYQTLLQENLIRVPNDDLEEQMETLRQFKQSHQLKIAAADVSDVLPVMKVSDQLTGLAQGIIAEVVELAWQQLCARYGQPQATLGSDNKGFAVLGYGKLGGIELGYSSDLDMVFVHNCAQSDMTTGDKQVPSSQFYLKLAQRILHLFNTRTASGTLYETDMRLRPSGNSGLMVVHIDTYHQYLQKDAWTWEHQALVRARGVAGDQALLNQFEEIRRNVLSMSRSLSTLRTEVVNMREKMRQHLDKSDGNLFDIKQGEGGLADIEFIAQFFVLAYSHPYPSLATYSDNVRIFEGLAQLEFIDNSLAEKLSRAYCHLRDLGHELVLQNCPKMIAHQQVQSQTELVWDCWNRYLLQDSD</sequence>
<dbReference type="OrthoDB" id="9759366at2"/>
<feature type="domain" description="PII-uridylyltransferase/Glutamine-synthetase adenylyltransferase" evidence="9">
    <location>
        <begin position="306"/>
        <end position="444"/>
    </location>
</feature>
<evidence type="ECO:0000256" key="3">
    <source>
        <dbReference type="ARBA" id="ARBA00022741"/>
    </source>
</evidence>
<dbReference type="Pfam" id="PF03710">
    <property type="entry name" value="GlnE"/>
    <property type="match status" value="2"/>
</dbReference>
<comment type="similarity">
    <text evidence="7">Belongs to the GlnE family.</text>
</comment>
<dbReference type="GO" id="GO:0005524">
    <property type="term" value="F:ATP binding"/>
    <property type="evidence" value="ECO:0007669"/>
    <property type="project" value="UniProtKB-UniRule"/>
</dbReference>
<evidence type="ECO:0000256" key="6">
    <source>
        <dbReference type="ARBA" id="ARBA00023268"/>
    </source>
</evidence>
<dbReference type="InterPro" id="IPR023057">
    <property type="entry name" value="GlnE"/>
</dbReference>
<dbReference type="SUPFAM" id="SSF81593">
    <property type="entry name" value="Nucleotidyltransferase substrate binding subunit/domain"/>
    <property type="match status" value="2"/>
</dbReference>
<evidence type="ECO:0000256" key="1">
    <source>
        <dbReference type="ARBA" id="ARBA00022679"/>
    </source>
</evidence>
<comment type="catalytic activity">
    <reaction evidence="7">
        <text>[glutamine synthetase]-L-tyrosine + ATP = [glutamine synthetase]-O(4)-(5'-adenylyl)-L-tyrosine + diphosphate</text>
        <dbReference type="Rhea" id="RHEA:18589"/>
        <dbReference type="Rhea" id="RHEA-COMP:10660"/>
        <dbReference type="Rhea" id="RHEA-COMP:10661"/>
        <dbReference type="ChEBI" id="CHEBI:30616"/>
        <dbReference type="ChEBI" id="CHEBI:33019"/>
        <dbReference type="ChEBI" id="CHEBI:46858"/>
        <dbReference type="ChEBI" id="CHEBI:83624"/>
        <dbReference type="EC" id="2.7.7.42"/>
    </reaction>
</comment>